<comment type="caution">
    <text evidence="11">The sequence shown here is derived from an EMBL/GenBank/DDBJ whole genome shotgun (WGS) entry which is preliminary data.</text>
</comment>
<proteinExistence type="predicted"/>
<protein>
    <recommendedName>
        <fullName evidence="13">Odorant receptor</fullName>
    </recommendedName>
</protein>
<evidence type="ECO:0000256" key="2">
    <source>
        <dbReference type="ARBA" id="ARBA00022475"/>
    </source>
</evidence>
<evidence type="ECO:0008006" key="13">
    <source>
        <dbReference type="Google" id="ProtNLM"/>
    </source>
</evidence>
<sequence>MLCDIRERIQINDTDNLFRQLIITVLLVYVYIKIFLTINQNKKFRAILDKVSTDYESYNHLPEDYLVIVTETIEKCKKLEIIWTLMVICTGLAFILQASVLTLLSQFTEEPRKYMIHESLIPFIEELKYDTPYFEILTVYGIYTVIIVIIAYTGFDGLFYITVLHASLKIKTYSHKISHLMEDADISTINAKIGIIVKEQCDVYRFIKQIQSFYQFWLASVFTLVIIQISMGLSQTKAGSENTIIYFIFATAASINIFIPCYVASDVTSTAAEVCNFLYDCKWESVPDTSVRRSIVIMMARSQVPVHFTACGMLTIRLEIFVSIMQTAYSVYTLMIS</sequence>
<organism evidence="11 12">
    <name type="scientific">Pieris brassicae</name>
    <name type="common">White butterfly</name>
    <name type="synonym">Large white butterfly</name>
    <dbReference type="NCBI Taxonomy" id="7116"/>
    <lineage>
        <taxon>Eukaryota</taxon>
        <taxon>Metazoa</taxon>
        <taxon>Ecdysozoa</taxon>
        <taxon>Arthropoda</taxon>
        <taxon>Hexapoda</taxon>
        <taxon>Insecta</taxon>
        <taxon>Pterygota</taxon>
        <taxon>Neoptera</taxon>
        <taxon>Endopterygota</taxon>
        <taxon>Lepidoptera</taxon>
        <taxon>Glossata</taxon>
        <taxon>Ditrysia</taxon>
        <taxon>Papilionoidea</taxon>
        <taxon>Pieridae</taxon>
        <taxon>Pierinae</taxon>
        <taxon>Pieris</taxon>
    </lineage>
</organism>
<accession>A0A9P0SZJ3</accession>
<dbReference type="Pfam" id="PF02949">
    <property type="entry name" value="7tm_6"/>
    <property type="match status" value="1"/>
</dbReference>
<evidence type="ECO:0000256" key="3">
    <source>
        <dbReference type="ARBA" id="ARBA00022606"/>
    </source>
</evidence>
<keyword evidence="2" id="KW-1003">Cell membrane</keyword>
<dbReference type="GO" id="GO:0007165">
    <property type="term" value="P:signal transduction"/>
    <property type="evidence" value="ECO:0007669"/>
    <property type="project" value="UniProtKB-KW"/>
</dbReference>
<dbReference type="InterPro" id="IPR004117">
    <property type="entry name" value="7tm6_olfct_rcpt"/>
</dbReference>
<dbReference type="AlphaFoldDB" id="A0A9P0SZJ3"/>
<evidence type="ECO:0000313" key="12">
    <source>
        <dbReference type="Proteomes" id="UP001152562"/>
    </source>
</evidence>
<evidence type="ECO:0000256" key="10">
    <source>
        <dbReference type="SAM" id="Phobius"/>
    </source>
</evidence>
<comment type="subcellular location">
    <subcellularLocation>
        <location evidence="1">Cell membrane</location>
        <topology evidence="1">Multi-pass membrane protein</topology>
    </subcellularLocation>
</comment>
<dbReference type="EMBL" id="CALOZG010000003">
    <property type="protein sequence ID" value="CAH3999201.1"/>
    <property type="molecule type" value="Genomic_DNA"/>
</dbReference>
<feature type="transmembrane region" description="Helical" evidence="10">
    <location>
        <begin position="140"/>
        <end position="161"/>
    </location>
</feature>
<gene>
    <name evidence="11" type="ORF">PIBRA_LOCUS2527</name>
</gene>
<keyword evidence="4 10" id="KW-0812">Transmembrane</keyword>
<dbReference type="GO" id="GO:0005886">
    <property type="term" value="C:plasma membrane"/>
    <property type="evidence" value="ECO:0007669"/>
    <property type="project" value="UniProtKB-SubCell"/>
</dbReference>
<feature type="transmembrane region" description="Helical" evidence="10">
    <location>
        <begin position="213"/>
        <end position="231"/>
    </location>
</feature>
<keyword evidence="8" id="KW-0675">Receptor</keyword>
<dbReference type="PANTHER" id="PTHR21137:SF35">
    <property type="entry name" value="ODORANT RECEPTOR 19A-RELATED"/>
    <property type="match status" value="1"/>
</dbReference>
<evidence type="ECO:0000256" key="4">
    <source>
        <dbReference type="ARBA" id="ARBA00022692"/>
    </source>
</evidence>
<dbReference type="GO" id="GO:0004984">
    <property type="term" value="F:olfactory receptor activity"/>
    <property type="evidence" value="ECO:0007669"/>
    <property type="project" value="InterPro"/>
</dbReference>
<dbReference type="GO" id="GO:0005549">
    <property type="term" value="F:odorant binding"/>
    <property type="evidence" value="ECO:0007669"/>
    <property type="project" value="InterPro"/>
</dbReference>
<reference evidence="11" key="1">
    <citation type="submission" date="2022-05" db="EMBL/GenBank/DDBJ databases">
        <authorList>
            <person name="Okamura Y."/>
        </authorList>
    </citation>
    <scope>NUCLEOTIDE SEQUENCE</scope>
</reference>
<feature type="transmembrane region" description="Helical" evidence="10">
    <location>
        <begin position="81"/>
        <end position="104"/>
    </location>
</feature>
<evidence type="ECO:0000256" key="6">
    <source>
        <dbReference type="ARBA" id="ARBA00022989"/>
    </source>
</evidence>
<evidence type="ECO:0000256" key="7">
    <source>
        <dbReference type="ARBA" id="ARBA00023136"/>
    </source>
</evidence>
<keyword evidence="6 10" id="KW-1133">Transmembrane helix</keyword>
<keyword evidence="12" id="KW-1185">Reference proteome</keyword>
<evidence type="ECO:0000256" key="5">
    <source>
        <dbReference type="ARBA" id="ARBA00022725"/>
    </source>
</evidence>
<keyword evidence="7 10" id="KW-0472">Membrane</keyword>
<evidence type="ECO:0000256" key="1">
    <source>
        <dbReference type="ARBA" id="ARBA00004651"/>
    </source>
</evidence>
<dbReference type="PANTHER" id="PTHR21137">
    <property type="entry name" value="ODORANT RECEPTOR"/>
    <property type="match status" value="1"/>
</dbReference>
<keyword evidence="3" id="KW-0716">Sensory transduction</keyword>
<keyword evidence="5" id="KW-0552">Olfaction</keyword>
<feature type="transmembrane region" description="Helical" evidence="10">
    <location>
        <begin position="243"/>
        <end position="263"/>
    </location>
</feature>
<evidence type="ECO:0000256" key="8">
    <source>
        <dbReference type="ARBA" id="ARBA00023170"/>
    </source>
</evidence>
<evidence type="ECO:0000313" key="11">
    <source>
        <dbReference type="EMBL" id="CAH3999201.1"/>
    </source>
</evidence>
<dbReference type="Proteomes" id="UP001152562">
    <property type="component" value="Unassembled WGS sequence"/>
</dbReference>
<feature type="transmembrane region" description="Helical" evidence="10">
    <location>
        <begin position="17"/>
        <end position="36"/>
    </location>
</feature>
<keyword evidence="9" id="KW-0807">Transducer</keyword>
<evidence type="ECO:0000256" key="9">
    <source>
        <dbReference type="ARBA" id="ARBA00023224"/>
    </source>
</evidence>
<name>A0A9P0SZJ3_PIEBR</name>